<evidence type="ECO:0000256" key="1">
    <source>
        <dbReference type="SAM" id="Phobius"/>
    </source>
</evidence>
<feature type="transmembrane region" description="Helical" evidence="1">
    <location>
        <begin position="131"/>
        <end position="152"/>
    </location>
</feature>
<feature type="transmembrane region" description="Helical" evidence="1">
    <location>
        <begin position="92"/>
        <end position="119"/>
    </location>
</feature>
<feature type="transmembrane region" description="Helical" evidence="1">
    <location>
        <begin position="44"/>
        <end position="72"/>
    </location>
</feature>
<sequence length="204" mass="21638">MMSGKMCLSCGDGVRLIPLLLMLTMPMYGSFLGPEPVLRLSIMLMIHAGVGAALPLGLVSICLFVCLCNMPMYGSFMGPEPVLLMIHAGVGAALPFGLVSICLFVCLFVFCLFVCLCNMPMYGSFLGPEPVLRLSIMLMIHAGVGAALPLGLAFVAPHLQAFVAPYLQVGLALVWLYDKLLLVSEPALLLVEAAQVVMLAMAGS</sequence>
<dbReference type="InParanoid" id="C4A0C8"/>
<keyword evidence="1" id="KW-0472">Membrane</keyword>
<evidence type="ECO:0000313" key="2">
    <source>
        <dbReference type="EMBL" id="EEN41755.1"/>
    </source>
</evidence>
<reference evidence="2" key="1">
    <citation type="journal article" date="2008" name="Nature">
        <title>The amphioxus genome and the evolution of the chordate karyotype.</title>
        <authorList>
            <consortium name="US DOE Joint Genome Institute (JGI-PGF)"/>
            <person name="Putnam N.H."/>
            <person name="Butts T."/>
            <person name="Ferrier D.E.K."/>
            <person name="Furlong R.F."/>
            <person name="Hellsten U."/>
            <person name="Kawashima T."/>
            <person name="Robinson-Rechavi M."/>
            <person name="Shoguchi E."/>
            <person name="Terry A."/>
            <person name="Yu J.-K."/>
            <person name="Benito-Gutierrez E.L."/>
            <person name="Dubchak I."/>
            <person name="Garcia-Fernandez J."/>
            <person name="Gibson-Brown J.J."/>
            <person name="Grigoriev I.V."/>
            <person name="Horton A.C."/>
            <person name="de Jong P.J."/>
            <person name="Jurka J."/>
            <person name="Kapitonov V.V."/>
            <person name="Kohara Y."/>
            <person name="Kuroki Y."/>
            <person name="Lindquist E."/>
            <person name="Lucas S."/>
            <person name="Osoegawa K."/>
            <person name="Pennacchio L.A."/>
            <person name="Salamov A.A."/>
            <person name="Satou Y."/>
            <person name="Sauka-Spengler T."/>
            <person name="Schmutz J."/>
            <person name="Shin-I T."/>
            <person name="Toyoda A."/>
            <person name="Bronner-Fraser M."/>
            <person name="Fujiyama A."/>
            <person name="Holland L.Z."/>
            <person name="Holland P.W.H."/>
            <person name="Satoh N."/>
            <person name="Rokhsar D.S."/>
        </authorList>
    </citation>
    <scope>NUCLEOTIDE SEQUENCE [LARGE SCALE GENOMIC DNA]</scope>
    <source>
        <strain evidence="2">S238N-H82</strain>
        <tissue evidence="2">Testes</tissue>
    </source>
</reference>
<keyword evidence="1" id="KW-0812">Transmembrane</keyword>
<name>C4A0C8_BRAFL</name>
<gene>
    <name evidence="2" type="ORF">BRAFLDRAFT_111270</name>
</gene>
<organism>
    <name type="scientific">Branchiostoma floridae</name>
    <name type="common">Florida lancelet</name>
    <name type="synonym">Amphioxus</name>
    <dbReference type="NCBI Taxonomy" id="7739"/>
    <lineage>
        <taxon>Eukaryota</taxon>
        <taxon>Metazoa</taxon>
        <taxon>Chordata</taxon>
        <taxon>Cephalochordata</taxon>
        <taxon>Leptocardii</taxon>
        <taxon>Amphioxiformes</taxon>
        <taxon>Branchiostomatidae</taxon>
        <taxon>Branchiostoma</taxon>
    </lineage>
</organism>
<accession>C4A0C8</accession>
<feature type="transmembrane region" description="Helical" evidence="1">
    <location>
        <begin position="13"/>
        <end position="32"/>
    </location>
</feature>
<dbReference type="EMBL" id="GG666798">
    <property type="protein sequence ID" value="EEN41755.1"/>
    <property type="molecule type" value="Genomic_DNA"/>
</dbReference>
<proteinExistence type="predicted"/>
<dbReference type="AlphaFoldDB" id="C4A0C8"/>
<protein>
    <submittedName>
        <fullName evidence="2">Uncharacterized protein</fullName>
    </submittedName>
</protein>
<keyword evidence="1" id="KW-1133">Transmembrane helix</keyword>